<dbReference type="STRING" id="1841859.GCA_900157385_00720"/>
<evidence type="ECO:0000259" key="1">
    <source>
        <dbReference type="Pfam" id="PF00934"/>
    </source>
</evidence>
<dbReference type="Gene3D" id="1.10.287.850">
    <property type="entry name" value="HP0062-like domain"/>
    <property type="match status" value="1"/>
</dbReference>
<organism evidence="2 3">
    <name type="scientific">Mycobacterium terramassiliense</name>
    <dbReference type="NCBI Taxonomy" id="1841859"/>
    <lineage>
        <taxon>Bacteria</taxon>
        <taxon>Bacillati</taxon>
        <taxon>Actinomycetota</taxon>
        <taxon>Actinomycetes</taxon>
        <taxon>Mycobacteriales</taxon>
        <taxon>Mycobacteriaceae</taxon>
        <taxon>Mycobacterium</taxon>
    </lineage>
</organism>
<evidence type="ECO:0000313" key="3">
    <source>
        <dbReference type="Proteomes" id="UP000241595"/>
    </source>
</evidence>
<name>A0A2U3N6U3_9MYCO</name>
<dbReference type="SUPFAM" id="SSF140459">
    <property type="entry name" value="PE/PPE dimer-like"/>
    <property type="match status" value="1"/>
</dbReference>
<dbReference type="AlphaFoldDB" id="A0A2U3N6U3"/>
<dbReference type="Pfam" id="PF00934">
    <property type="entry name" value="PE"/>
    <property type="match status" value="1"/>
</dbReference>
<evidence type="ECO:0000313" key="2">
    <source>
        <dbReference type="EMBL" id="SPM27248.1"/>
    </source>
</evidence>
<accession>A0A2U3N6U3</accession>
<sequence>MSFVIATPDLVESAATSLAGIRSSLAEAAATAAGPTTGIAIAAQDEVSVAIASMFGNFGEQFQALSAQAQAFHQQFVSVMNAGAGAYASAEAANAAQTLLGGGVDGGIFGGVEQSLNGAVTALGNGSLGGFVGGQIQTGAQAISNAIAGSPIGLGTLQTGGASALADGIGSFGATVSAPYQALVSNTVTNLQAIGNTVVSNPFPFLHQLVNNQIFYGQTIASSIATGIQNLPAELANLPATIQAALQGLSTINPGALLQQLITSQVANAQTVVTSLQNAAQDFLTGVQSLPAGFGAAFQDLLAGDNVSAYVAINQALTNAFLPGFNGVQVGPDGSSILLDIVPMGPLGDLAPILAIPGQMAQSATNLLPAGTIPAQIAQHVTNLISAFTDFGTTLFIGGVANLNFGIPLQLLLDGIGAPANALSALNSTGAALVGAVQAGNASAAAATLLDAPAVVANAFLNGTTVVALPPATVSLLGLTLPSTTYLPLGGLLTPLATPQVLVDLFGTTLPLELSGGTPIGGLIPGLLSFPAQLAADIAVT</sequence>
<keyword evidence="3" id="KW-1185">Reference proteome</keyword>
<dbReference type="OrthoDB" id="4700616at2"/>
<dbReference type="InterPro" id="IPR038332">
    <property type="entry name" value="PPE_sf"/>
</dbReference>
<dbReference type="RefSeq" id="WP_157900910.1">
    <property type="nucleotide sequence ID" value="NZ_LT717698.1"/>
</dbReference>
<reference evidence="2 3" key="1">
    <citation type="submission" date="2017-01" db="EMBL/GenBank/DDBJ databases">
        <authorList>
            <consortium name="Urmite Genomes"/>
        </authorList>
    </citation>
    <scope>NUCLEOTIDE SEQUENCE [LARGE SCALE GENOMIC DNA]</scope>
    <source>
        <strain evidence="2 3">AB308</strain>
    </source>
</reference>
<dbReference type="Proteomes" id="UP000241595">
    <property type="component" value="Unassembled WGS sequence"/>
</dbReference>
<dbReference type="InterPro" id="IPR000084">
    <property type="entry name" value="PE-PGRS_N"/>
</dbReference>
<gene>
    <name evidence="2" type="ORF">MTAB308_724</name>
</gene>
<dbReference type="EMBL" id="FTRV01000009">
    <property type="protein sequence ID" value="SPM27248.1"/>
    <property type="molecule type" value="Genomic_DNA"/>
</dbReference>
<protein>
    <submittedName>
        <fullName evidence="2">PE-PGRS family protein</fullName>
    </submittedName>
</protein>
<proteinExistence type="predicted"/>
<feature type="domain" description="PE" evidence="1">
    <location>
        <begin position="4"/>
        <end position="94"/>
    </location>
</feature>